<evidence type="ECO:0000259" key="1">
    <source>
        <dbReference type="Pfam" id="PF18588"/>
    </source>
</evidence>
<dbReference type="AlphaFoldDB" id="A0A931DY05"/>
<dbReference type="EMBL" id="JADOUE010000001">
    <property type="protein sequence ID" value="MBG6122195.1"/>
    <property type="molecule type" value="Genomic_DNA"/>
</dbReference>
<accession>A0A931DY05</accession>
<comment type="caution">
    <text evidence="2">The sequence shown here is derived from an EMBL/GenBank/DDBJ whole genome shotgun (WGS) entry which is preliminary data.</text>
</comment>
<evidence type="ECO:0000313" key="3">
    <source>
        <dbReference type="Proteomes" id="UP000658613"/>
    </source>
</evidence>
<sequence>MPFLTVVGNCQAESLRRLVTSTGIADSERIPPVHEMEASDMEWFCAMLARTDILITQPIRNDYRGLPLGTEQTMACLPRSARTVLFPVMRFDALTPTQAIIRDPEEPSLDPPVVPYHDLRILAAHLKGRQEAIAPTPADDAYRAKLAETVEQMRRREEAAGDAMVGMSDFLETVPVWHTINHPDNATMGELARRVATRLGAEGEVVLPDYEMLGELDSPIDASAAAALGASDRVPAHRGVWSRRREGEIPFSDITAAQLEFYRERPGVVQAGLARYGERMRQFGLID</sequence>
<protein>
    <recommendedName>
        <fullName evidence="1">Polysaccharide biosynthesis enzyme WcbI domain-containing protein</fullName>
    </recommendedName>
</protein>
<gene>
    <name evidence="2" type="ORF">IW254_001164</name>
</gene>
<keyword evidence="3" id="KW-1185">Reference proteome</keyword>
<dbReference type="Gene3D" id="3.40.50.12080">
    <property type="match status" value="2"/>
</dbReference>
<dbReference type="InterPro" id="IPR041307">
    <property type="entry name" value="WcbI"/>
</dbReference>
<reference evidence="2" key="1">
    <citation type="submission" date="2020-11" db="EMBL/GenBank/DDBJ databases">
        <title>Sequencing the genomes of 1000 actinobacteria strains.</title>
        <authorList>
            <person name="Klenk H.-P."/>
        </authorList>
    </citation>
    <scope>NUCLEOTIDE SEQUENCE</scope>
    <source>
        <strain evidence="2">DSM 45632</strain>
    </source>
</reference>
<dbReference type="Proteomes" id="UP000658613">
    <property type="component" value="Unassembled WGS sequence"/>
</dbReference>
<dbReference type="RefSeq" id="WP_196824631.1">
    <property type="nucleotide sequence ID" value="NZ_CP046980.1"/>
</dbReference>
<evidence type="ECO:0000313" key="2">
    <source>
        <dbReference type="EMBL" id="MBG6122195.1"/>
    </source>
</evidence>
<proteinExistence type="predicted"/>
<feature type="domain" description="Polysaccharide biosynthesis enzyme WcbI" evidence="1">
    <location>
        <begin position="4"/>
        <end position="203"/>
    </location>
</feature>
<organism evidence="2 3">
    <name type="scientific">Corynebacterium aquatimens</name>
    <dbReference type="NCBI Taxonomy" id="1190508"/>
    <lineage>
        <taxon>Bacteria</taxon>
        <taxon>Bacillati</taxon>
        <taxon>Actinomycetota</taxon>
        <taxon>Actinomycetes</taxon>
        <taxon>Mycobacteriales</taxon>
        <taxon>Corynebacteriaceae</taxon>
        <taxon>Corynebacterium</taxon>
    </lineage>
</organism>
<dbReference type="Pfam" id="PF18588">
    <property type="entry name" value="WcbI"/>
    <property type="match status" value="1"/>
</dbReference>
<name>A0A931DY05_9CORY</name>